<dbReference type="AlphaFoldDB" id="A0A8J3ABS5"/>
<evidence type="ECO:0000313" key="3">
    <source>
        <dbReference type="Proteomes" id="UP000626244"/>
    </source>
</evidence>
<evidence type="ECO:0000256" key="1">
    <source>
        <dbReference type="SAM" id="SignalP"/>
    </source>
</evidence>
<dbReference type="RefSeq" id="WP_088003655.1">
    <property type="nucleotide sequence ID" value="NZ_BMHB01000001.1"/>
</dbReference>
<evidence type="ECO:0000313" key="2">
    <source>
        <dbReference type="EMBL" id="GGI10423.1"/>
    </source>
</evidence>
<name>A0A8J3ABS5_9BACI</name>
<organism evidence="2 3">
    <name type="scientific">Gottfriedia solisilvae</name>
    <dbReference type="NCBI Taxonomy" id="1516104"/>
    <lineage>
        <taxon>Bacteria</taxon>
        <taxon>Bacillati</taxon>
        <taxon>Bacillota</taxon>
        <taxon>Bacilli</taxon>
        <taxon>Bacillales</taxon>
        <taxon>Bacillaceae</taxon>
        <taxon>Gottfriedia</taxon>
    </lineage>
</organism>
<sequence>MKKILHILLTASLLMTICFSFKTVTAEVNSEGNTFPIKSISIEKPSITMPDTNVAYVTFKSAPSTLERLHITYGNYNTEYHSAYFSKCVVTKNLLIYSCPISIPKYETSGNWKIYNIDIKYEDNENSSWFSRDENPNLIKWPTFKVSNKNEDSVAPVLKSFQVIGDVLQPGVAFQLEAYAEDQKSGIKDIAVSFIDKKTEQSFLLEKLKYVGNNKWTSNTTLPKDINPGGWYISLVNIRDNAGNTYVRFFDKNGYTERSRTIRDEVKTATVKTDDIEDFYVLPQSKVLSKSLTTVKMQSYSNRTIEIYKGTKLLKKSNTTASGKSNLTFTKQSKNSQLKAVIKTKAGKVSETVKITLPNK</sequence>
<keyword evidence="3" id="KW-1185">Reference proteome</keyword>
<dbReference type="EMBL" id="BMHB01000001">
    <property type="protein sequence ID" value="GGI10423.1"/>
    <property type="molecule type" value="Genomic_DNA"/>
</dbReference>
<keyword evidence="1" id="KW-0732">Signal</keyword>
<dbReference type="Proteomes" id="UP000626244">
    <property type="component" value="Unassembled WGS sequence"/>
</dbReference>
<evidence type="ECO:0008006" key="4">
    <source>
        <dbReference type="Google" id="ProtNLM"/>
    </source>
</evidence>
<feature type="signal peptide" evidence="1">
    <location>
        <begin position="1"/>
        <end position="26"/>
    </location>
</feature>
<accession>A0A8J3ABS5</accession>
<reference evidence="3" key="1">
    <citation type="journal article" date="2019" name="Int. J. Syst. Evol. Microbiol.">
        <title>The Global Catalogue of Microorganisms (GCM) 10K type strain sequencing project: providing services to taxonomists for standard genome sequencing and annotation.</title>
        <authorList>
            <consortium name="The Broad Institute Genomics Platform"/>
            <consortium name="The Broad Institute Genome Sequencing Center for Infectious Disease"/>
            <person name="Wu L."/>
            <person name="Ma J."/>
        </authorList>
    </citation>
    <scope>NUCLEOTIDE SEQUENCE [LARGE SCALE GENOMIC DNA]</scope>
    <source>
        <strain evidence="3">CGMCC 1.14993</strain>
    </source>
</reference>
<protein>
    <recommendedName>
        <fullName evidence="4">Allorecognition 2</fullName>
    </recommendedName>
</protein>
<feature type="chain" id="PRO_5035249069" description="Allorecognition 2" evidence="1">
    <location>
        <begin position="27"/>
        <end position="360"/>
    </location>
</feature>
<comment type="caution">
    <text evidence="2">The sequence shown here is derived from an EMBL/GenBank/DDBJ whole genome shotgun (WGS) entry which is preliminary data.</text>
</comment>
<proteinExistence type="predicted"/>
<gene>
    <name evidence="2" type="ORF">GCM10007380_02720</name>
</gene>